<evidence type="ECO:0000256" key="1">
    <source>
        <dbReference type="SAM" id="Coils"/>
    </source>
</evidence>
<name>A0A4U7B8C6_9PEZI</name>
<keyword evidence="1" id="KW-0175">Coiled coil</keyword>
<gene>
    <name evidence="2" type="ORF">C1H76_3341</name>
</gene>
<feature type="coiled-coil region" evidence="1">
    <location>
        <begin position="129"/>
        <end position="156"/>
    </location>
</feature>
<dbReference type="Proteomes" id="UP000308133">
    <property type="component" value="Unassembled WGS sequence"/>
</dbReference>
<sequence length="191" mass="21750">MANNYQNVEELERMQKSLAGVVDRAKSGKAALQTDAAKMVNAWMDLPEEMRHTAAGQKFYEVMLSHYASMFQGERPQSTAEEAATGETGEGDYQKALEAELQKDLRRAEVIRGMKRRLQRSDSARPGGARDYQKELELAKQRTMAEEELIEKLEHDIAKLPKKTPVHRLNIELEMERMAATMRSIEALRDP</sequence>
<reference evidence="2 3" key="1">
    <citation type="submission" date="2018-02" db="EMBL/GenBank/DDBJ databases">
        <title>Draft genome sequences of Elsinoe sp., causing black scab on jojoba.</title>
        <authorList>
            <person name="Stodart B."/>
            <person name="Jeffress S."/>
            <person name="Ash G."/>
            <person name="Arun Chinnappa K."/>
        </authorList>
    </citation>
    <scope>NUCLEOTIDE SEQUENCE [LARGE SCALE GENOMIC DNA]</scope>
    <source>
        <strain evidence="2 3">Hillstone_2</strain>
    </source>
</reference>
<dbReference type="AlphaFoldDB" id="A0A4U7B8C6"/>
<evidence type="ECO:0000313" key="2">
    <source>
        <dbReference type="EMBL" id="TKX24394.1"/>
    </source>
</evidence>
<protein>
    <submittedName>
        <fullName evidence="2">Uncharacterized protein</fullName>
    </submittedName>
</protein>
<organism evidence="2 3">
    <name type="scientific">Elsinoe australis</name>
    <dbReference type="NCBI Taxonomy" id="40998"/>
    <lineage>
        <taxon>Eukaryota</taxon>
        <taxon>Fungi</taxon>
        <taxon>Dikarya</taxon>
        <taxon>Ascomycota</taxon>
        <taxon>Pezizomycotina</taxon>
        <taxon>Dothideomycetes</taxon>
        <taxon>Dothideomycetidae</taxon>
        <taxon>Myriangiales</taxon>
        <taxon>Elsinoaceae</taxon>
        <taxon>Elsinoe</taxon>
    </lineage>
</organism>
<accession>A0A4U7B8C6</accession>
<dbReference type="EMBL" id="PTQR01000041">
    <property type="protein sequence ID" value="TKX24394.1"/>
    <property type="molecule type" value="Genomic_DNA"/>
</dbReference>
<proteinExistence type="predicted"/>
<comment type="caution">
    <text evidence="2">The sequence shown here is derived from an EMBL/GenBank/DDBJ whole genome shotgun (WGS) entry which is preliminary data.</text>
</comment>
<evidence type="ECO:0000313" key="3">
    <source>
        <dbReference type="Proteomes" id="UP000308133"/>
    </source>
</evidence>